<feature type="non-terminal residue" evidence="1">
    <location>
        <position position="72"/>
    </location>
</feature>
<dbReference type="Proteomes" id="UP000266721">
    <property type="component" value="Unassembled WGS sequence"/>
</dbReference>
<feature type="non-terminal residue" evidence="1">
    <location>
        <position position="1"/>
    </location>
</feature>
<dbReference type="EMBL" id="KV599671">
    <property type="protein sequence ID" value="OPL20824.1"/>
    <property type="molecule type" value="Genomic_DNA"/>
</dbReference>
<dbReference type="AlphaFoldDB" id="A0A3R5SPF9"/>
<accession>A0A3R5SPF9</accession>
<organism evidence="1 2">
    <name type="scientific">Mytilus galloprovincialis</name>
    <name type="common">Mediterranean mussel</name>
    <dbReference type="NCBI Taxonomy" id="29158"/>
    <lineage>
        <taxon>Eukaryota</taxon>
        <taxon>Metazoa</taxon>
        <taxon>Spiralia</taxon>
        <taxon>Lophotrochozoa</taxon>
        <taxon>Mollusca</taxon>
        <taxon>Bivalvia</taxon>
        <taxon>Autobranchia</taxon>
        <taxon>Pteriomorphia</taxon>
        <taxon>Mytilida</taxon>
        <taxon>Mytiloidea</taxon>
        <taxon>Mytilidae</taxon>
        <taxon>Mytilinae</taxon>
        <taxon>Mytilus</taxon>
    </lineage>
</organism>
<keyword evidence="2" id="KW-1185">Reference proteome</keyword>
<evidence type="ECO:0000313" key="1">
    <source>
        <dbReference type="EMBL" id="OPL20824.1"/>
    </source>
</evidence>
<name>A0A3R5SPF9_MYTGA</name>
<sequence length="72" mass="8348">MALIMSGNLKNTTESNGFDDWNKGQPNDIEVDTCVVMFNLKWYDAYKSACRLDDHYFICESRMMKWIGDDGV</sequence>
<protein>
    <recommendedName>
        <fullName evidence="3">C-type lectin domain-containing protein</fullName>
    </recommendedName>
</protein>
<dbReference type="Gene3D" id="3.10.100.10">
    <property type="entry name" value="Mannose-Binding Protein A, subunit A"/>
    <property type="match status" value="1"/>
</dbReference>
<evidence type="ECO:0000313" key="2">
    <source>
        <dbReference type="Proteomes" id="UP000266721"/>
    </source>
</evidence>
<evidence type="ECO:0008006" key="3">
    <source>
        <dbReference type="Google" id="ProtNLM"/>
    </source>
</evidence>
<reference evidence="1 2" key="1">
    <citation type="journal article" date="2016" name="PLoS ONE">
        <title>A First Insight into the Genome of the Filter-Feeder Mussel Mytilus galloprovincialis.</title>
        <authorList>
            <person name="Murgarella M."/>
            <person name="Puiu D."/>
            <person name="Novoa B."/>
            <person name="Figueras A."/>
            <person name="Posada D."/>
            <person name="Canchaya C."/>
        </authorList>
    </citation>
    <scope>NUCLEOTIDE SEQUENCE [LARGE SCALE GENOMIC DNA]</scope>
    <source>
        <tissue evidence="1">Muscle</tissue>
    </source>
</reference>
<proteinExistence type="predicted"/>
<dbReference type="InterPro" id="IPR016187">
    <property type="entry name" value="CTDL_fold"/>
</dbReference>
<dbReference type="SUPFAM" id="SSF56436">
    <property type="entry name" value="C-type lectin-like"/>
    <property type="match status" value="1"/>
</dbReference>
<gene>
    <name evidence="1" type="ORF">AM593_03351</name>
</gene>
<dbReference type="InterPro" id="IPR016186">
    <property type="entry name" value="C-type_lectin-like/link_sf"/>
</dbReference>